<comment type="caution">
    <text evidence="12">The sequence shown here is derived from an EMBL/GenBank/DDBJ whole genome shotgun (WGS) entry which is preliminary data.</text>
</comment>
<accession>A0ABR1GCF1</accession>
<comment type="similarity">
    <text evidence="3">Belongs to the phosphohexose mutase family.</text>
</comment>
<keyword evidence="7" id="KW-0460">Magnesium</keyword>
<dbReference type="InterPro" id="IPR016055">
    <property type="entry name" value="A-D-PHexomutase_a/b/a-I/II/III"/>
</dbReference>
<evidence type="ECO:0000256" key="7">
    <source>
        <dbReference type="ARBA" id="ARBA00022842"/>
    </source>
</evidence>
<dbReference type="PANTHER" id="PTHR22573:SF2">
    <property type="entry name" value="PHOSPHOGLUCOMUTASE"/>
    <property type="match status" value="1"/>
</dbReference>
<keyword evidence="5" id="KW-0597">Phosphoprotein</keyword>
<dbReference type="SUPFAM" id="SSF55957">
    <property type="entry name" value="Phosphoglucomutase, C-terminal domain"/>
    <property type="match status" value="1"/>
</dbReference>
<dbReference type="InterPro" id="IPR045244">
    <property type="entry name" value="PGM"/>
</dbReference>
<dbReference type="InterPro" id="IPR005846">
    <property type="entry name" value="A-D-PHexomutase_a/b/a-III"/>
</dbReference>
<dbReference type="InterPro" id="IPR005844">
    <property type="entry name" value="A-D-PHexomutase_a/b/a-I"/>
</dbReference>
<dbReference type="Pfam" id="PF24947">
    <property type="entry name" value="PGM1_C_vert_fung"/>
    <property type="match status" value="1"/>
</dbReference>
<dbReference type="Pfam" id="PF02880">
    <property type="entry name" value="PGM_PMM_III"/>
    <property type="match status" value="1"/>
</dbReference>
<dbReference type="InterPro" id="IPR036900">
    <property type="entry name" value="A-D-PHexomutase_C_sf"/>
</dbReference>
<dbReference type="EMBL" id="JBBJCI010000035">
    <property type="protein sequence ID" value="KAK7253507.1"/>
    <property type="molecule type" value="Genomic_DNA"/>
</dbReference>
<evidence type="ECO:0000259" key="10">
    <source>
        <dbReference type="Pfam" id="PF02879"/>
    </source>
</evidence>
<comment type="catalytic activity">
    <reaction evidence="1">
        <text>alpha-D-glucose 1-phosphate = alpha-D-glucose 6-phosphate</text>
        <dbReference type="Rhea" id="RHEA:23536"/>
        <dbReference type="ChEBI" id="CHEBI:58225"/>
        <dbReference type="ChEBI" id="CHEBI:58601"/>
        <dbReference type="EC" id="5.4.2.2"/>
    </reaction>
</comment>
<dbReference type="InterPro" id="IPR016066">
    <property type="entry name" value="A-D-PHexomutase_CS"/>
</dbReference>
<comment type="cofactor">
    <cofactor evidence="2">
        <name>Mg(2+)</name>
        <dbReference type="ChEBI" id="CHEBI:18420"/>
    </cofactor>
</comment>
<dbReference type="Pfam" id="PF02879">
    <property type="entry name" value="PGM_PMM_II"/>
    <property type="match status" value="1"/>
</dbReference>
<dbReference type="EC" id="5.4.2.2" evidence="4"/>
<feature type="domain" description="Alpha-D-phosphohexomutase alpha/beta/alpha" evidence="11">
    <location>
        <begin position="345"/>
        <end position="451"/>
    </location>
</feature>
<dbReference type="Gene3D" id="3.30.310.50">
    <property type="entry name" value="Alpha-D-phosphohexomutase, C-terminal domain"/>
    <property type="match status" value="1"/>
</dbReference>
<evidence type="ECO:0000256" key="2">
    <source>
        <dbReference type="ARBA" id="ARBA00001946"/>
    </source>
</evidence>
<evidence type="ECO:0000256" key="1">
    <source>
        <dbReference type="ARBA" id="ARBA00000443"/>
    </source>
</evidence>
<feature type="domain" description="Alpha-D-phosphohexomutase alpha/beta/alpha" evidence="10">
    <location>
        <begin position="221"/>
        <end position="336"/>
    </location>
</feature>
<dbReference type="InterPro" id="IPR005845">
    <property type="entry name" value="A-D-PHexomutase_a/b/a-II"/>
</dbReference>
<dbReference type="NCBIfam" id="NF005737">
    <property type="entry name" value="PRK07564.1-1"/>
    <property type="match status" value="1"/>
</dbReference>
<evidence type="ECO:0000256" key="4">
    <source>
        <dbReference type="ARBA" id="ARBA00012728"/>
    </source>
</evidence>
<dbReference type="InterPro" id="IPR005841">
    <property type="entry name" value="Alpha-D-phosphohexomutase_SF"/>
</dbReference>
<dbReference type="PRINTS" id="PR00509">
    <property type="entry name" value="PGMPMM"/>
</dbReference>
<dbReference type="Proteomes" id="UP001363151">
    <property type="component" value="Unassembled WGS sequence"/>
</dbReference>
<name>A0ABR1GCF1_AURAN</name>
<dbReference type="SUPFAM" id="SSF53738">
    <property type="entry name" value="Phosphoglucomutase, first 3 domains"/>
    <property type="match status" value="3"/>
</dbReference>
<evidence type="ECO:0000259" key="11">
    <source>
        <dbReference type="Pfam" id="PF02880"/>
    </source>
</evidence>
<evidence type="ECO:0000313" key="13">
    <source>
        <dbReference type="Proteomes" id="UP001363151"/>
    </source>
</evidence>
<evidence type="ECO:0000256" key="8">
    <source>
        <dbReference type="ARBA" id="ARBA00023235"/>
    </source>
</evidence>
<dbReference type="PANTHER" id="PTHR22573">
    <property type="entry name" value="PHOSPHOHEXOMUTASE FAMILY MEMBER"/>
    <property type="match status" value="1"/>
</dbReference>
<evidence type="ECO:0000256" key="3">
    <source>
        <dbReference type="ARBA" id="ARBA00010231"/>
    </source>
</evidence>
<gene>
    <name evidence="12" type="ORF">SO694_000011042</name>
</gene>
<keyword evidence="8" id="KW-0413">Isomerase</keyword>
<dbReference type="Pfam" id="PF02878">
    <property type="entry name" value="PGM_PMM_I"/>
    <property type="match status" value="1"/>
</dbReference>
<proteinExistence type="inferred from homology"/>
<protein>
    <recommendedName>
        <fullName evidence="4">phosphoglucomutase (alpha-D-glucose-1,6-bisphosphate-dependent)</fullName>
        <ecNumber evidence="4">5.4.2.2</ecNumber>
    </recommendedName>
</protein>
<evidence type="ECO:0000259" key="9">
    <source>
        <dbReference type="Pfam" id="PF02878"/>
    </source>
</evidence>
<evidence type="ECO:0000256" key="6">
    <source>
        <dbReference type="ARBA" id="ARBA00022723"/>
    </source>
</evidence>
<dbReference type="Gene3D" id="3.40.120.10">
    <property type="entry name" value="Alpha-D-Glucose-1,6-Bisphosphate, subunit A, domain 3"/>
    <property type="match status" value="3"/>
</dbReference>
<sequence length="604" mass="63382">MLRPLLLLHAVAAFSSPLGRRAGRSALRVRVGGGAVATAPIEGMRPGTSGLRKRTSVWVETPNYVENFAQAIVEGWRSVGGFPAPGGGTLVLGGDGRYFNDAALQRILRVLAGNGVARVVVPVGGVLSTPAASALVRRLGADGAILLTASHNPGGPDGDFGVKFNTGPDGAPAKEFLTEAVFEASSTLESFNAADAPDVDLAAPGAFAVGDTQVEVVESSDAYVAALKECFDFDKLKAFIAEKKPNLFLDAMHGAAGPAAKRVFVDELGVDPAMLYRCDPRPDFGGAHPDPNLKWADELVRRVGLEPDGSPMANRPEHRVDFGVAFDGDGDRNMIVGDAFFVSPSDSLAVLAANAKSVKWFADRGGLAACARSMPTSRALDRVAAKQGIECFETPTGWKFFGNLMELKQPFLCGEESFGTGADHVREKDGLWAALAWMSVLADANAGSEKLVGVADVVKAHWRTYGRDLYCRHDYDECASEGANAMMARLGELCGAAKSDLAALDPGLEGVESFSFVDPLDNSETTNQGMILSFDGGGRCVFRLSGTGSAGATIRVYVEKPLPEPSEADLDLVAADALGDLADAGKKVADLVAFSGRESPSVIT</sequence>
<dbReference type="PROSITE" id="PS00710">
    <property type="entry name" value="PGM_PMM"/>
    <property type="match status" value="1"/>
</dbReference>
<feature type="domain" description="Alpha-D-phosphohexomutase alpha/beta/alpha" evidence="9">
    <location>
        <begin position="45"/>
        <end position="183"/>
    </location>
</feature>
<reference evidence="12 13" key="1">
    <citation type="submission" date="2024-03" db="EMBL/GenBank/DDBJ databases">
        <title>Aureococcus anophagefferens CCMP1851 and Kratosvirus quantuckense: Draft genome of a second virus-susceptible host strain in the model system.</title>
        <authorList>
            <person name="Chase E."/>
            <person name="Truchon A.R."/>
            <person name="Schepens W."/>
            <person name="Wilhelm S.W."/>
        </authorList>
    </citation>
    <scope>NUCLEOTIDE SEQUENCE [LARGE SCALE GENOMIC DNA]</scope>
    <source>
        <strain evidence="12 13">CCMP1851</strain>
    </source>
</reference>
<keyword evidence="6" id="KW-0479">Metal-binding</keyword>
<organism evidence="12 13">
    <name type="scientific">Aureococcus anophagefferens</name>
    <name type="common">Harmful bloom alga</name>
    <dbReference type="NCBI Taxonomy" id="44056"/>
    <lineage>
        <taxon>Eukaryota</taxon>
        <taxon>Sar</taxon>
        <taxon>Stramenopiles</taxon>
        <taxon>Ochrophyta</taxon>
        <taxon>Pelagophyceae</taxon>
        <taxon>Pelagomonadales</taxon>
        <taxon>Pelagomonadaceae</taxon>
        <taxon>Aureococcus</taxon>
    </lineage>
</organism>
<evidence type="ECO:0000313" key="12">
    <source>
        <dbReference type="EMBL" id="KAK7253507.1"/>
    </source>
</evidence>
<evidence type="ECO:0000256" key="5">
    <source>
        <dbReference type="ARBA" id="ARBA00022553"/>
    </source>
</evidence>
<keyword evidence="13" id="KW-1185">Reference proteome</keyword>